<reference evidence="1 2" key="1">
    <citation type="submission" date="2016-09" db="EMBL/GenBank/DDBJ databases">
        <title>Extensive genetic diversity and differential bi-allelic expression allows diatom success in the polar Southern Ocean.</title>
        <authorList>
            <consortium name="DOE Joint Genome Institute"/>
            <person name="Mock T."/>
            <person name="Otillar R.P."/>
            <person name="Strauss J."/>
            <person name="Dupont C."/>
            <person name="Frickenhaus S."/>
            <person name="Maumus F."/>
            <person name="Mcmullan M."/>
            <person name="Sanges R."/>
            <person name="Schmutz J."/>
            <person name="Toseland A."/>
            <person name="Valas R."/>
            <person name="Veluchamy A."/>
            <person name="Ward B.J."/>
            <person name="Allen A."/>
            <person name="Barry K."/>
            <person name="Falciatore A."/>
            <person name="Ferrante M."/>
            <person name="Fortunato A.E."/>
            <person name="Gloeckner G."/>
            <person name="Gruber A."/>
            <person name="Hipkin R."/>
            <person name="Janech M."/>
            <person name="Kroth P."/>
            <person name="Leese F."/>
            <person name="Lindquist E."/>
            <person name="Lyon B.R."/>
            <person name="Martin J."/>
            <person name="Mayer C."/>
            <person name="Parker M."/>
            <person name="Quesneville H."/>
            <person name="Raymond J."/>
            <person name="Uhlig C."/>
            <person name="Valentin K.U."/>
            <person name="Worden A.Z."/>
            <person name="Armbrust E.V."/>
            <person name="Bowler C."/>
            <person name="Green B."/>
            <person name="Moulton V."/>
            <person name="Van Oosterhout C."/>
            <person name="Grigoriev I."/>
        </authorList>
    </citation>
    <scope>NUCLEOTIDE SEQUENCE [LARGE SCALE GENOMIC DNA]</scope>
    <source>
        <strain evidence="1 2">CCMP1102</strain>
    </source>
</reference>
<accession>A0A1E7FEV2</accession>
<proteinExistence type="predicted"/>
<dbReference type="KEGG" id="fcy:FRACYDRAFT_239305"/>
<keyword evidence="2" id="KW-1185">Reference proteome</keyword>
<dbReference type="AlphaFoldDB" id="A0A1E7FEV2"/>
<dbReference type="EMBL" id="KV784358">
    <property type="protein sequence ID" value="OEU16712.1"/>
    <property type="molecule type" value="Genomic_DNA"/>
</dbReference>
<evidence type="ECO:0000313" key="2">
    <source>
        <dbReference type="Proteomes" id="UP000095751"/>
    </source>
</evidence>
<dbReference type="OrthoDB" id="44735at2759"/>
<dbReference type="Proteomes" id="UP000095751">
    <property type="component" value="Unassembled WGS sequence"/>
</dbReference>
<evidence type="ECO:0000313" key="1">
    <source>
        <dbReference type="EMBL" id="OEU16712.1"/>
    </source>
</evidence>
<name>A0A1E7FEV2_9STRA</name>
<dbReference type="InParanoid" id="A0A1E7FEV2"/>
<protein>
    <submittedName>
        <fullName evidence="1">Uncharacterized protein</fullName>
    </submittedName>
</protein>
<organism evidence="1 2">
    <name type="scientific">Fragilariopsis cylindrus CCMP1102</name>
    <dbReference type="NCBI Taxonomy" id="635003"/>
    <lineage>
        <taxon>Eukaryota</taxon>
        <taxon>Sar</taxon>
        <taxon>Stramenopiles</taxon>
        <taxon>Ochrophyta</taxon>
        <taxon>Bacillariophyta</taxon>
        <taxon>Bacillariophyceae</taxon>
        <taxon>Bacillariophycidae</taxon>
        <taxon>Bacillariales</taxon>
        <taxon>Bacillariaceae</taxon>
        <taxon>Fragilariopsis</taxon>
    </lineage>
</organism>
<gene>
    <name evidence="1" type="ORF">FRACYDRAFT_239305</name>
</gene>
<sequence>MIDLLSSTDGSRRFVVPFSHPYRQGTLAAFGWIYEIVNVKDVADQSNGKFQLVCNHVVSQPIKIVGIANPEDYDTQSTYLRCFANILPHGEDGNKDTTTTTTTTMKQVKEGGPDASLGEKPSNSVDLRPLEELLHQLKNKQLSLSSDNNNRQIDKSLIDRLLMASGEGSIWPVAQVWIRNLQTEILRLQMKISTRIQVQAKVAEQMSSNDKEWQDFITEEMVSLAQEPYKSHLRCMLIEVSTLIPWLLQEDSHEAQCHQLCERIRERLLKKTEQHS</sequence>